<dbReference type="STRING" id="582675.SAMN05192565_107153"/>
<evidence type="ECO:0000313" key="2">
    <source>
        <dbReference type="EMBL" id="SFG65018.1"/>
    </source>
</evidence>
<dbReference type="EMBL" id="FOPM01000007">
    <property type="protein sequence ID" value="SFG65018.1"/>
    <property type="molecule type" value="Genomic_DNA"/>
</dbReference>
<dbReference type="AlphaFoldDB" id="A0A1I2TJF3"/>
<accession>A0A1I2TJF3</accession>
<proteinExistence type="predicted"/>
<keyword evidence="3" id="KW-1185">Reference proteome</keyword>
<evidence type="ECO:0000256" key="1">
    <source>
        <dbReference type="SAM" id="MobiDB-lite"/>
    </source>
</evidence>
<dbReference type="Proteomes" id="UP000199229">
    <property type="component" value="Unassembled WGS sequence"/>
</dbReference>
<evidence type="ECO:0000313" key="3">
    <source>
        <dbReference type="Proteomes" id="UP000199229"/>
    </source>
</evidence>
<reference evidence="3" key="1">
    <citation type="submission" date="2016-10" db="EMBL/GenBank/DDBJ databases">
        <authorList>
            <person name="Varghese N."/>
            <person name="Submissions S."/>
        </authorList>
    </citation>
    <scope>NUCLEOTIDE SEQUENCE [LARGE SCALE GENOMIC DNA]</scope>
    <source>
        <strain evidence="3">Gh-105</strain>
    </source>
</reference>
<sequence>MIDYLFSFPDEATAHQALDPLGFGFPAEPDGEGGTRPERWDESRVLPLRVIVDERRIGMDEAGNPLTSPVPASGYWLAVSTPSPRDDLYALHACMREADRDLAEADRPYVLRERFTLEQLAHPWRLDRQWCGCDYSNLGA</sequence>
<feature type="region of interest" description="Disordered" evidence="1">
    <location>
        <begin position="19"/>
        <end position="39"/>
    </location>
</feature>
<protein>
    <submittedName>
        <fullName evidence="2">Uncharacterized protein</fullName>
    </submittedName>
</protein>
<organism evidence="2 3">
    <name type="scientific">Methylobacterium gossipiicola</name>
    <dbReference type="NCBI Taxonomy" id="582675"/>
    <lineage>
        <taxon>Bacteria</taxon>
        <taxon>Pseudomonadati</taxon>
        <taxon>Pseudomonadota</taxon>
        <taxon>Alphaproteobacteria</taxon>
        <taxon>Hyphomicrobiales</taxon>
        <taxon>Methylobacteriaceae</taxon>
        <taxon>Methylobacterium</taxon>
    </lineage>
</organism>
<dbReference type="RefSeq" id="WP_091970749.1">
    <property type="nucleotide sequence ID" value="NZ_FOPM01000007.1"/>
</dbReference>
<gene>
    <name evidence="2" type="ORF">SAMN05192565_107153</name>
</gene>
<name>A0A1I2TJF3_9HYPH</name>